<dbReference type="EMBL" id="CP002418">
    <property type="protein sequence ID" value="ADU44115.1"/>
    <property type="molecule type" value="Genomic_DNA"/>
</dbReference>
<dbReference type="HOGENOM" id="CLU_1495061_0_0_5"/>
<dbReference type="STRING" id="652103.Rpdx1_2524"/>
<dbReference type="Proteomes" id="UP000001402">
    <property type="component" value="Chromosome"/>
</dbReference>
<name>E6VFM3_RHOPX</name>
<reference evidence="1" key="1">
    <citation type="submission" date="2010-12" db="EMBL/GenBank/DDBJ databases">
        <title>Complete sequence of Rhodopseudomonas palustris DX-1.</title>
        <authorList>
            <consortium name="US DOE Joint Genome Institute"/>
            <person name="Lucas S."/>
            <person name="Copeland A."/>
            <person name="Lapidus A."/>
            <person name="Cheng J.-F."/>
            <person name="Goodwin L."/>
            <person name="Pitluck S."/>
            <person name="Misra M."/>
            <person name="Chertkov O."/>
            <person name="Detter J.C."/>
            <person name="Han C."/>
            <person name="Tapia R."/>
            <person name="Land M."/>
            <person name="Hauser L."/>
            <person name="Kyrpides N."/>
            <person name="Ivanova N."/>
            <person name="Ovchinnikova G."/>
            <person name="Logan B."/>
            <person name="Oda Y."/>
            <person name="Harwood C."/>
            <person name="Woyke T."/>
        </authorList>
    </citation>
    <scope>NUCLEOTIDE SEQUENCE [LARGE SCALE GENOMIC DNA]</scope>
    <source>
        <strain evidence="1">DX-1</strain>
    </source>
</reference>
<evidence type="ECO:0000313" key="2">
    <source>
        <dbReference type="Proteomes" id="UP000001402"/>
    </source>
</evidence>
<dbReference type="OrthoDB" id="8082786at2"/>
<accession>E6VFM3</accession>
<dbReference type="AlphaFoldDB" id="E6VFM3"/>
<proteinExistence type="predicted"/>
<organism evidence="1 2">
    <name type="scientific">Rhodopseudomonas palustris (strain DX-1)</name>
    <dbReference type="NCBI Taxonomy" id="652103"/>
    <lineage>
        <taxon>Bacteria</taxon>
        <taxon>Pseudomonadati</taxon>
        <taxon>Pseudomonadota</taxon>
        <taxon>Alphaproteobacteria</taxon>
        <taxon>Hyphomicrobiales</taxon>
        <taxon>Nitrobacteraceae</taxon>
        <taxon>Rhodopseudomonas</taxon>
    </lineage>
</organism>
<gene>
    <name evidence="1" type="ordered locus">Rpdx1_2524</name>
</gene>
<dbReference type="BioCyc" id="RPAL652103:RPDX1_RS12425-MONOMER"/>
<dbReference type="eggNOG" id="ENOG5033GVT">
    <property type="taxonomic scope" value="Bacteria"/>
</dbReference>
<sequence>MSNYVPVEAGLGFPPIASTNVSSNIAGRFVPGPWLGRTVQARDETYGNGEFIFLKGCADTAVGSVVLYNPDDWSTSLLAANDIGQVAVAMSANVANQYGWYQIRGKAVVKAGTVADNGNVYSTATAGTVDDAVVAGDRVKNAKFASADGTPAAGLAECEINYPFVDDNVAA</sequence>
<dbReference type="KEGG" id="rpx:Rpdx1_2524"/>
<evidence type="ECO:0000313" key="1">
    <source>
        <dbReference type="EMBL" id="ADU44115.1"/>
    </source>
</evidence>
<protein>
    <submittedName>
        <fullName evidence="1">Uncharacterized protein</fullName>
    </submittedName>
</protein>